<name>A0A1T4Q6B8_9FIRM</name>
<evidence type="ECO:0000313" key="1">
    <source>
        <dbReference type="EMBL" id="SJZ99236.1"/>
    </source>
</evidence>
<dbReference type="EMBL" id="FUXA01000016">
    <property type="protein sequence ID" value="SJZ99236.1"/>
    <property type="molecule type" value="Genomic_DNA"/>
</dbReference>
<dbReference type="AlphaFoldDB" id="A0A1T4Q6B8"/>
<keyword evidence="2" id="KW-1185">Reference proteome</keyword>
<organism evidence="1 2">
    <name type="scientific">Eubacterium ruminantium</name>
    <dbReference type="NCBI Taxonomy" id="42322"/>
    <lineage>
        <taxon>Bacteria</taxon>
        <taxon>Bacillati</taxon>
        <taxon>Bacillota</taxon>
        <taxon>Clostridia</taxon>
        <taxon>Eubacteriales</taxon>
        <taxon>Eubacteriaceae</taxon>
        <taxon>Eubacterium</taxon>
    </lineage>
</organism>
<dbReference type="Proteomes" id="UP000189857">
    <property type="component" value="Unassembled WGS sequence"/>
</dbReference>
<gene>
    <name evidence="1" type="ORF">SAMN02745110_02285</name>
</gene>
<sequence>MESGLEKEKYMDKELLEWVRKTVYDSTYDFEEYWCWTTDRLEKEIKKEPLKYIKILRNIIEEEKHYEDI</sequence>
<protein>
    <submittedName>
        <fullName evidence="1">Uncharacterized protein</fullName>
    </submittedName>
</protein>
<evidence type="ECO:0000313" key="2">
    <source>
        <dbReference type="Proteomes" id="UP000189857"/>
    </source>
</evidence>
<proteinExistence type="predicted"/>
<dbReference type="RefSeq" id="WP_078788077.1">
    <property type="nucleotide sequence ID" value="NZ_FMTO01000014.1"/>
</dbReference>
<accession>A0A1T4Q6B8</accession>
<reference evidence="1 2" key="1">
    <citation type="submission" date="2017-02" db="EMBL/GenBank/DDBJ databases">
        <authorList>
            <person name="Peterson S.W."/>
        </authorList>
    </citation>
    <scope>NUCLEOTIDE SEQUENCE [LARGE SCALE GENOMIC DNA]</scope>
    <source>
        <strain evidence="1 2">ATCC 17233</strain>
    </source>
</reference>